<keyword evidence="3" id="KW-1185">Reference proteome</keyword>
<dbReference type="InterPro" id="IPR049299">
    <property type="entry name" value="Thio2_N"/>
</dbReference>
<gene>
    <name evidence="2" type="primary">trxC</name>
    <name evidence="2" type="ORF">Pla133_45140</name>
</gene>
<dbReference type="EC" id="1.8.1.8" evidence="2"/>
<feature type="domain" description="Thioredoxin" evidence="1">
    <location>
        <begin position="45"/>
        <end position="163"/>
    </location>
</feature>
<dbReference type="EMBL" id="CP036287">
    <property type="protein sequence ID" value="QDU69395.1"/>
    <property type="molecule type" value="Genomic_DNA"/>
</dbReference>
<dbReference type="InterPro" id="IPR036249">
    <property type="entry name" value="Thioredoxin-like_sf"/>
</dbReference>
<dbReference type="RefSeq" id="WP_145069249.1">
    <property type="nucleotide sequence ID" value="NZ_CP036287.1"/>
</dbReference>
<dbReference type="Gene3D" id="2.30.30.380">
    <property type="entry name" value="Zn-finger domain of Sec23/24"/>
    <property type="match status" value="1"/>
</dbReference>
<dbReference type="KEGG" id="pbap:Pla133_45140"/>
<name>A0A518BR00_9BACT</name>
<protein>
    <submittedName>
        <fullName evidence="2">Thioredoxin-2</fullName>
        <ecNumber evidence="2">1.8.1.8</ecNumber>
    </submittedName>
</protein>
<evidence type="ECO:0000259" key="1">
    <source>
        <dbReference type="PROSITE" id="PS51352"/>
    </source>
</evidence>
<dbReference type="AlphaFoldDB" id="A0A518BR00"/>
<evidence type="ECO:0000313" key="3">
    <source>
        <dbReference type="Proteomes" id="UP000316921"/>
    </source>
</evidence>
<dbReference type="InterPro" id="IPR013766">
    <property type="entry name" value="Thioredoxin_domain"/>
</dbReference>
<dbReference type="GO" id="GO:0005737">
    <property type="term" value="C:cytoplasm"/>
    <property type="evidence" value="ECO:0007669"/>
    <property type="project" value="TreeGrafter"/>
</dbReference>
<dbReference type="Pfam" id="PF21352">
    <property type="entry name" value="Zn_ribbon_Thio2"/>
    <property type="match status" value="1"/>
</dbReference>
<dbReference type="Gene3D" id="3.40.30.10">
    <property type="entry name" value="Glutaredoxin"/>
    <property type="match status" value="1"/>
</dbReference>
<dbReference type="GO" id="GO:0047134">
    <property type="term" value="F:protein-disulfide reductase [NAD(P)H] activity"/>
    <property type="evidence" value="ECO:0007669"/>
    <property type="project" value="UniProtKB-EC"/>
</dbReference>
<accession>A0A518BR00</accession>
<organism evidence="2 3">
    <name type="scientific">Engelhardtia mirabilis</name>
    <dbReference type="NCBI Taxonomy" id="2528011"/>
    <lineage>
        <taxon>Bacteria</taxon>
        <taxon>Pseudomonadati</taxon>
        <taxon>Planctomycetota</taxon>
        <taxon>Planctomycetia</taxon>
        <taxon>Planctomycetia incertae sedis</taxon>
        <taxon>Engelhardtia</taxon>
    </lineage>
</organism>
<dbReference type="Pfam" id="PF00085">
    <property type="entry name" value="Thioredoxin"/>
    <property type="match status" value="1"/>
</dbReference>
<proteinExistence type="predicted"/>
<dbReference type="Proteomes" id="UP000316921">
    <property type="component" value="Chromosome"/>
</dbReference>
<dbReference type="CDD" id="cd02947">
    <property type="entry name" value="TRX_family"/>
    <property type="match status" value="1"/>
</dbReference>
<dbReference type="PROSITE" id="PS51352">
    <property type="entry name" value="THIOREDOXIN_2"/>
    <property type="match status" value="1"/>
</dbReference>
<evidence type="ECO:0000313" key="2">
    <source>
        <dbReference type="EMBL" id="QDU69395.1"/>
    </source>
</evidence>
<dbReference type="SUPFAM" id="SSF52833">
    <property type="entry name" value="Thioredoxin-like"/>
    <property type="match status" value="1"/>
</dbReference>
<sequence length="169" mass="18046" precursor="true">MSQADGARSTAGAGGASPQEQRIQIPCPLCGALNRVPPARVGDHPRCGKCRAPFLEGLPFAVTGRRLGRFTQKCDLPFVLDAWATWCGPCKVYAPAYAEVAGRMRGRVLFGKLDIDAEQQTAAQLQITGVPTTILFAGGREVDRFSGARGADALFAWLAGQLDTQSRAR</sequence>
<reference evidence="2 3" key="1">
    <citation type="submission" date="2019-02" db="EMBL/GenBank/DDBJ databases">
        <title>Deep-cultivation of Planctomycetes and their phenomic and genomic characterization uncovers novel biology.</title>
        <authorList>
            <person name="Wiegand S."/>
            <person name="Jogler M."/>
            <person name="Boedeker C."/>
            <person name="Pinto D."/>
            <person name="Vollmers J."/>
            <person name="Rivas-Marin E."/>
            <person name="Kohn T."/>
            <person name="Peeters S.H."/>
            <person name="Heuer A."/>
            <person name="Rast P."/>
            <person name="Oberbeckmann S."/>
            <person name="Bunk B."/>
            <person name="Jeske O."/>
            <person name="Meyerdierks A."/>
            <person name="Storesund J.E."/>
            <person name="Kallscheuer N."/>
            <person name="Luecker S."/>
            <person name="Lage O.M."/>
            <person name="Pohl T."/>
            <person name="Merkel B.J."/>
            <person name="Hornburger P."/>
            <person name="Mueller R.-W."/>
            <person name="Bruemmer F."/>
            <person name="Labrenz M."/>
            <person name="Spormann A.M."/>
            <person name="Op den Camp H."/>
            <person name="Overmann J."/>
            <person name="Amann R."/>
            <person name="Jetten M.S.M."/>
            <person name="Mascher T."/>
            <person name="Medema M.H."/>
            <person name="Devos D.P."/>
            <person name="Kaster A.-K."/>
            <person name="Ovreas L."/>
            <person name="Rohde M."/>
            <person name="Galperin M.Y."/>
            <person name="Jogler C."/>
        </authorList>
    </citation>
    <scope>NUCLEOTIDE SEQUENCE [LARGE SCALE GENOMIC DNA]</scope>
    <source>
        <strain evidence="2 3">Pla133</strain>
    </source>
</reference>
<dbReference type="PANTHER" id="PTHR45663:SF11">
    <property type="entry name" value="GEO12009P1"/>
    <property type="match status" value="1"/>
</dbReference>
<dbReference type="PANTHER" id="PTHR45663">
    <property type="entry name" value="GEO12009P1"/>
    <property type="match status" value="1"/>
</dbReference>
<keyword evidence="2" id="KW-0560">Oxidoreductase</keyword>